<dbReference type="InterPro" id="IPR036388">
    <property type="entry name" value="WH-like_DNA-bd_sf"/>
</dbReference>
<dbReference type="OrthoDB" id="7444822at2"/>
<protein>
    <recommendedName>
        <fullName evidence="1">HTH luxR-type domain-containing protein</fullName>
    </recommendedName>
</protein>
<dbReference type="InterPro" id="IPR000792">
    <property type="entry name" value="Tscrpt_reg_LuxR_C"/>
</dbReference>
<dbReference type="GO" id="GO:0003677">
    <property type="term" value="F:DNA binding"/>
    <property type="evidence" value="ECO:0007669"/>
    <property type="project" value="InterPro"/>
</dbReference>
<sequence length="363" mass="38232">MSGIEDHIYEAAFVPELWPDLLSRIVETRGIASGCMMIIDPQRQPLFSATPNIEAVVAHFATRPEWYTNKLLSSLRRRRYAGFLEVTDFLAAEDPKDVAFHGENMRRIGTAWQLGSVVDMPQGGFVAFTFERALGEPDFSAAEVAHFDALRPHLGRASMMAMQLEMQKAQASVAAMEALSMPAAIVGAGGGVIAANGLFDALSSILRPAAFGGVSLANREAAALLKQALSDSASNPMPIRSIPVGTAEQANLVLHVLPLRRAASDIFAQGTALLTVTGYAADANVPSDAILRGLFDLTAAEAGLAAGLASGLSLAEVAARRGIAIATARTHLAQTFRKTGTSHQAQLVALLKGFAGVNTGNLA</sequence>
<organism evidence="2 3">
    <name type="scientific">Devosia equisanguinis</name>
    <dbReference type="NCBI Taxonomy" id="2490941"/>
    <lineage>
        <taxon>Bacteria</taxon>
        <taxon>Pseudomonadati</taxon>
        <taxon>Pseudomonadota</taxon>
        <taxon>Alphaproteobacteria</taxon>
        <taxon>Hyphomicrobiales</taxon>
        <taxon>Devosiaceae</taxon>
        <taxon>Devosia</taxon>
    </lineage>
</organism>
<dbReference type="EMBL" id="UZWD01000025">
    <property type="protein sequence ID" value="VDS04926.1"/>
    <property type="molecule type" value="Genomic_DNA"/>
</dbReference>
<evidence type="ECO:0000313" key="2">
    <source>
        <dbReference type="EMBL" id="VDS04926.1"/>
    </source>
</evidence>
<keyword evidence="3" id="KW-1185">Reference proteome</keyword>
<dbReference type="Gene3D" id="1.10.10.10">
    <property type="entry name" value="Winged helix-like DNA-binding domain superfamily/Winged helix DNA-binding domain"/>
    <property type="match status" value="1"/>
</dbReference>
<evidence type="ECO:0000313" key="3">
    <source>
        <dbReference type="Proteomes" id="UP000268844"/>
    </source>
</evidence>
<name>A0A3S4ELT2_9HYPH</name>
<dbReference type="Proteomes" id="UP000268844">
    <property type="component" value="Unassembled WGS sequence"/>
</dbReference>
<dbReference type="SMART" id="SM00421">
    <property type="entry name" value="HTH_LUXR"/>
    <property type="match status" value="1"/>
</dbReference>
<dbReference type="AlphaFoldDB" id="A0A3S4ELT2"/>
<proteinExistence type="predicted"/>
<dbReference type="GO" id="GO:0006355">
    <property type="term" value="P:regulation of DNA-templated transcription"/>
    <property type="evidence" value="ECO:0007669"/>
    <property type="project" value="InterPro"/>
</dbReference>
<dbReference type="InterPro" id="IPR016032">
    <property type="entry name" value="Sig_transdc_resp-reg_C-effctor"/>
</dbReference>
<evidence type="ECO:0000259" key="1">
    <source>
        <dbReference type="SMART" id="SM00421"/>
    </source>
</evidence>
<dbReference type="RefSeq" id="WP_126150466.1">
    <property type="nucleotide sequence ID" value="NZ_JBHTMH010000004.1"/>
</dbReference>
<reference evidence="2 3" key="1">
    <citation type="submission" date="2018-12" db="EMBL/GenBank/DDBJ databases">
        <authorList>
            <person name="Criscuolo A."/>
        </authorList>
    </citation>
    <scope>NUCLEOTIDE SEQUENCE [LARGE SCALE GENOMIC DNA]</scope>
    <source>
        <strain evidence="2">ACIP1116281</strain>
    </source>
</reference>
<feature type="domain" description="HTH luxR-type" evidence="1">
    <location>
        <begin position="294"/>
        <end position="351"/>
    </location>
</feature>
<accession>A0A3S4ELT2</accession>
<gene>
    <name evidence="2" type="ORF">DEVEQU_02067</name>
</gene>
<dbReference type="SUPFAM" id="SSF46894">
    <property type="entry name" value="C-terminal effector domain of the bipartite response regulators"/>
    <property type="match status" value="1"/>
</dbReference>